<dbReference type="PANTHER" id="PTHR11579:SF18">
    <property type="entry name" value="PROTEIN-L-ISOASPARTATE O-METHYLTRANSFERASE"/>
    <property type="match status" value="1"/>
</dbReference>
<name>A0ABQ4T8R5_METOR</name>
<protein>
    <recommendedName>
        <fullName evidence="2">Protein-L-isoaspartate O-methyltransferase</fullName>
    </recommendedName>
    <alternativeName>
        <fullName evidence="3">Protein L-isoaspartyl methyltransferase</fullName>
    </alternativeName>
</protein>
<dbReference type="EMBL" id="BPQV01000004">
    <property type="protein sequence ID" value="GJE26972.1"/>
    <property type="molecule type" value="Genomic_DNA"/>
</dbReference>
<dbReference type="RefSeq" id="WP_238310830.1">
    <property type="nucleotide sequence ID" value="NZ_BPQV01000004.1"/>
</dbReference>
<dbReference type="InterPro" id="IPR029063">
    <property type="entry name" value="SAM-dependent_MTases_sf"/>
</dbReference>
<reference evidence="4" key="2">
    <citation type="submission" date="2021-08" db="EMBL/GenBank/DDBJ databases">
        <authorList>
            <person name="Tani A."/>
            <person name="Ola A."/>
            <person name="Ogura Y."/>
            <person name="Katsura K."/>
            <person name="Hayashi T."/>
        </authorList>
    </citation>
    <scope>NUCLEOTIDE SEQUENCE</scope>
    <source>
        <strain evidence="4">NBRC 15689</strain>
    </source>
</reference>
<evidence type="ECO:0000313" key="4">
    <source>
        <dbReference type="EMBL" id="GJE26972.1"/>
    </source>
</evidence>
<organism evidence="4 5">
    <name type="scientific">Methylobacterium organophilum</name>
    <dbReference type="NCBI Taxonomy" id="410"/>
    <lineage>
        <taxon>Bacteria</taxon>
        <taxon>Pseudomonadati</taxon>
        <taxon>Pseudomonadota</taxon>
        <taxon>Alphaproteobacteria</taxon>
        <taxon>Hyphomicrobiales</taxon>
        <taxon>Methylobacteriaceae</taxon>
        <taxon>Methylobacterium</taxon>
    </lineage>
</organism>
<accession>A0ABQ4T8R5</accession>
<keyword evidence="5" id="KW-1185">Reference proteome</keyword>
<dbReference type="SUPFAM" id="SSF53335">
    <property type="entry name" value="S-adenosyl-L-methionine-dependent methyltransferases"/>
    <property type="match status" value="1"/>
</dbReference>
<evidence type="ECO:0000313" key="5">
    <source>
        <dbReference type="Proteomes" id="UP001055156"/>
    </source>
</evidence>
<dbReference type="Gene3D" id="3.40.50.150">
    <property type="entry name" value="Vaccinia Virus protein VP39"/>
    <property type="match status" value="1"/>
</dbReference>
<comment type="similarity">
    <text evidence="1">Belongs to the methyltransferase superfamily. L-isoaspartyl/D-aspartyl protein methyltransferase family.</text>
</comment>
<proteinExistence type="inferred from homology"/>
<dbReference type="PANTHER" id="PTHR11579">
    <property type="entry name" value="PROTEIN-L-ISOASPARTATE O-METHYLTRANSFERASE"/>
    <property type="match status" value="1"/>
</dbReference>
<dbReference type="Proteomes" id="UP001055156">
    <property type="component" value="Unassembled WGS sequence"/>
</dbReference>
<gene>
    <name evidence="4" type="primary">pcm_3</name>
    <name evidence="4" type="ORF">LKMONMHP_1828</name>
</gene>
<comment type="caution">
    <text evidence="4">The sequence shown here is derived from an EMBL/GenBank/DDBJ whole genome shotgun (WGS) entry which is preliminary data.</text>
</comment>
<evidence type="ECO:0000256" key="1">
    <source>
        <dbReference type="ARBA" id="ARBA00005369"/>
    </source>
</evidence>
<dbReference type="Pfam" id="PF01135">
    <property type="entry name" value="PCMT"/>
    <property type="match status" value="1"/>
</dbReference>
<evidence type="ECO:0000256" key="3">
    <source>
        <dbReference type="ARBA" id="ARBA00030757"/>
    </source>
</evidence>
<evidence type="ECO:0000256" key="2">
    <source>
        <dbReference type="ARBA" id="ARBA00013346"/>
    </source>
</evidence>
<dbReference type="CDD" id="cd02440">
    <property type="entry name" value="AdoMet_MTases"/>
    <property type="match status" value="1"/>
</dbReference>
<dbReference type="InterPro" id="IPR000682">
    <property type="entry name" value="PCMT"/>
</dbReference>
<sequence length="217" mass="23097">MLDFAQARRLMVDCQLRTFDVNDNAVLDAFDSVPRERFMPQGREGFAYIDQTIRLGEAEGDVRVMPAPMVLARMIQALQVRPGSRALDVATGHGYGAAILARLGARVVALEPVAALAAVARERLGDQATLIEGAVETGAAAEAPFDAILVEGRVETRPQALLDQLADEGRLVCVLGPERGAKATLFVRAGNAFGSRPLFDAALPPLKAFAPAPGFAF</sequence>
<reference evidence="4" key="1">
    <citation type="journal article" date="2021" name="Front. Microbiol.">
        <title>Comprehensive Comparative Genomics and Phenotyping of Methylobacterium Species.</title>
        <authorList>
            <person name="Alessa O."/>
            <person name="Ogura Y."/>
            <person name="Fujitani Y."/>
            <person name="Takami H."/>
            <person name="Hayashi T."/>
            <person name="Sahin N."/>
            <person name="Tani A."/>
        </authorList>
    </citation>
    <scope>NUCLEOTIDE SEQUENCE</scope>
    <source>
        <strain evidence="4">NBRC 15689</strain>
    </source>
</reference>